<dbReference type="EMBL" id="SDOV01000001">
    <property type="protein sequence ID" value="KAH7646784.1"/>
    <property type="molecule type" value="Genomic_DNA"/>
</dbReference>
<keyword evidence="2" id="KW-0472">Membrane</keyword>
<reference evidence="3" key="2">
    <citation type="journal article" date="2021" name="World Allergy Organ. J.">
        <title>Chromosome-level assembly of Dermatophagoides farinae genome and transcriptome reveals two novel allergens Der f 37 and Der f 39.</title>
        <authorList>
            <person name="Chen J."/>
            <person name="Cai Z."/>
            <person name="Fan D."/>
            <person name="Hu J."/>
            <person name="Hou Y."/>
            <person name="He Y."/>
            <person name="Zhang Z."/>
            <person name="Zhao Z."/>
            <person name="Gao P."/>
            <person name="Hu W."/>
            <person name="Sun J."/>
            <person name="Li J."/>
            <person name="Ji K."/>
        </authorList>
    </citation>
    <scope>NUCLEOTIDE SEQUENCE</scope>
    <source>
        <strain evidence="3">JKM2019</strain>
    </source>
</reference>
<accession>A0A9D4P9N4</accession>
<feature type="transmembrane region" description="Helical" evidence="2">
    <location>
        <begin position="58"/>
        <end position="77"/>
    </location>
</feature>
<feature type="compositionally biased region" description="Low complexity" evidence="1">
    <location>
        <begin position="1134"/>
        <end position="1146"/>
    </location>
</feature>
<keyword evidence="2" id="KW-0812">Transmembrane</keyword>
<feature type="transmembrane region" description="Helical" evidence="2">
    <location>
        <begin position="1336"/>
        <end position="1355"/>
    </location>
</feature>
<dbReference type="PANTHER" id="PTHR13219:SF6">
    <property type="entry name" value="TRANSMEMBRANE PROTEIN 94"/>
    <property type="match status" value="1"/>
</dbReference>
<dbReference type="InterPro" id="IPR039720">
    <property type="entry name" value="TMEM94"/>
</dbReference>
<dbReference type="Gene3D" id="1.20.1110.10">
    <property type="entry name" value="Calcium-transporting ATPase, transmembrane domain"/>
    <property type="match status" value="1"/>
</dbReference>
<feature type="transmembrane region" description="Helical" evidence="2">
    <location>
        <begin position="321"/>
        <end position="343"/>
    </location>
</feature>
<feature type="compositionally biased region" description="Polar residues" evidence="1">
    <location>
        <begin position="1095"/>
        <end position="1104"/>
    </location>
</feature>
<name>A0A9D4P9N4_DERFA</name>
<evidence type="ECO:0000256" key="1">
    <source>
        <dbReference type="SAM" id="MobiDB-lite"/>
    </source>
</evidence>
<feature type="transmembrane region" description="Helical" evidence="2">
    <location>
        <begin position="1517"/>
        <end position="1540"/>
    </location>
</feature>
<evidence type="ECO:0000256" key="2">
    <source>
        <dbReference type="SAM" id="Phobius"/>
    </source>
</evidence>
<keyword evidence="2" id="KW-1133">Transmembrane helix</keyword>
<comment type="caution">
    <text evidence="3">The sequence shown here is derived from an EMBL/GenBank/DDBJ whole genome shotgun (WGS) entry which is preliminary data.</text>
</comment>
<feature type="compositionally biased region" description="Low complexity" evidence="1">
    <location>
        <begin position="875"/>
        <end position="884"/>
    </location>
</feature>
<feature type="transmembrane region" description="Helical" evidence="2">
    <location>
        <begin position="1305"/>
        <end position="1330"/>
    </location>
</feature>
<feature type="region of interest" description="Disordered" evidence="1">
    <location>
        <begin position="872"/>
        <end position="919"/>
    </location>
</feature>
<dbReference type="Proteomes" id="UP000828236">
    <property type="component" value="Unassembled WGS sequence"/>
</dbReference>
<evidence type="ECO:0008006" key="4">
    <source>
        <dbReference type="Google" id="ProtNLM"/>
    </source>
</evidence>
<organism evidence="3">
    <name type="scientific">Dermatophagoides farinae</name>
    <name type="common">American house dust mite</name>
    <dbReference type="NCBI Taxonomy" id="6954"/>
    <lineage>
        <taxon>Eukaryota</taxon>
        <taxon>Metazoa</taxon>
        <taxon>Ecdysozoa</taxon>
        <taxon>Arthropoda</taxon>
        <taxon>Chelicerata</taxon>
        <taxon>Arachnida</taxon>
        <taxon>Acari</taxon>
        <taxon>Acariformes</taxon>
        <taxon>Sarcoptiformes</taxon>
        <taxon>Astigmata</taxon>
        <taxon>Psoroptidia</taxon>
        <taxon>Analgoidea</taxon>
        <taxon>Pyroglyphidae</taxon>
        <taxon>Dermatophagoidinae</taxon>
        <taxon>Dermatophagoides</taxon>
    </lineage>
</organism>
<feature type="compositionally biased region" description="Polar residues" evidence="1">
    <location>
        <begin position="1119"/>
        <end position="1133"/>
    </location>
</feature>
<feature type="transmembrane region" description="Helical" evidence="2">
    <location>
        <begin position="1477"/>
        <end position="1505"/>
    </location>
</feature>
<feature type="transmembrane region" description="Helical" evidence="2">
    <location>
        <begin position="1443"/>
        <end position="1465"/>
    </location>
</feature>
<gene>
    <name evidence="3" type="ORF">HUG17_2322</name>
</gene>
<feature type="region of interest" description="Disordered" evidence="1">
    <location>
        <begin position="543"/>
        <end position="564"/>
    </location>
</feature>
<proteinExistence type="predicted"/>
<dbReference type="SUPFAM" id="SSF81665">
    <property type="entry name" value="Calcium ATPase, transmembrane domain M"/>
    <property type="match status" value="1"/>
</dbReference>
<sequence length="1569" mass="179213">MLEYTNDITGGLTTQQAVYKLYKDVKEFLDDLEPHLHNVQSWKYILRQAYSIKSKHSTFRWTSIIFLVVSIITYLIAFKFGHFTSSIPLAIENVILVLVLILNVGIIYWSSKSRHTELYDKAVKLAEKIGECANNEQLMNQWSTHIFYANLTTPASPCITLQRTYRDDKLVNLPVSLLVKGDVIYLEPGHKAPANCRRIDKVIKRGKKLNDYHIDDDGENGQFPHVTLDHAYTYVFLDDEMGKDATLHRDEIFAPKVDNEPETFTVPRFRKSLQPSKFLLIETPYVTDLKTSLSTQSQHERKPTAFEKELRLIFVRYLEHMLVPIIFIIVLGFSIVHYCYVEFTGSHFDTTAATIALILLRPIMAILPLLPLALPSLWLMLNVYGLIKLEIIYKYFHMNEDKLLKAGKSLESFSDCDSNTYIHLTENPLYQNTSALRREHLLEEIDPDQMQTIPTENLMIQKILKKILLFFCDENGNLWRTTNLLHVLGSITALCCVDKKGILSWPNPIADKVFFLSSAQNRKKSSNEGENFNDDIDKEFNDFSSSTHHHHHHHPPHNQGGKRQSVLSNVSRAECVQLDITLDRRNPYGLQFDDIYWNRYLSNLKPLGLAILLNTCNPATQEEFVHFSDHIACESLTNEVAVPVVSKRCLCELARQIGFTENAIKDYRYCYQVGVFRHIRPEVIKKGKLAKSLNFSRLRMPFPNMTCAVICDSFSNTCQLLSQGTGDLILDSCAEYWNGQGLVLLTDYERKKILDFYQRSSLTSYCCSFSYIPVINESGTTANNSEISHFYKNHYIELPPDSSHLFPSQRSLDSHFRALGIESHYSFSNTSHHNFDSCNESLNNSMYLNLDSKLIGHHLSTDSISKHGIYSTPGNHNNNTNNNNSPFNQYKKGSTEDLEKPIVNNNNNNDDGDNNHTTINESLNRSSLKTKPIVQETQSQKLDQTMKKVINEVFIGMATLQYQACSDFVRLVELLDTACIRFVHFSKENELRSRVFSEKMGLESGWNCHISLLNDSLGHSNIINNDNDSSAENGEHKKSKHNYSDNSVHLKHKVNHRMSITSINSSDCSEQPSSSDSEEAPISHELHRSRRKHNSVCSDRSGSIHNRHSFARAKEFRSSSKASGSVSNTHRQLSPSPSRNTTTSTMTEHEAPITFDMSNRAKLPKGIDNIRPHLENVDNVPLLVSLFTDCTPEATKEMVKIMQEYDEVVCVIGSMANESNMPIFMQADASIGIDPMYPHVCKTEPVRPVDRIPVPNEFQDIYTPAQLANELVALPCSMTMERHNAIIFYYLILIARDYMMRMRNVFQFFLSSCLSISLAQLITSLLFLPPLISPGIVLWLSMIVIPFLSVSLMGIKPDPTVMTVATGKKLHLNKESIVYFFLCYIIKFTPSVVICVIMFAIIIGTSCEQTKVGRSTLGPCWMFSDVKADGDIKTDLIWSSHLLIGQTIASLFLVLYLVIISIGFVHRNHLLWQRYPFVNYCWLGTSVVLIFCHLIVCLIEIYIYVPEVEITEHFIEIIPFYIWIIGFLWPILLMTINVFAKRREIKISTRQQRRARLDFGTKLGMNSPF</sequence>
<evidence type="ECO:0000313" key="3">
    <source>
        <dbReference type="EMBL" id="KAH7646784.1"/>
    </source>
</evidence>
<feature type="compositionally biased region" description="Low complexity" evidence="1">
    <location>
        <begin position="1065"/>
        <end position="1075"/>
    </location>
</feature>
<feature type="region of interest" description="Disordered" evidence="1">
    <location>
        <begin position="1024"/>
        <end position="1047"/>
    </location>
</feature>
<dbReference type="OrthoDB" id="5568754at2759"/>
<feature type="transmembrane region" description="Helical" evidence="2">
    <location>
        <begin position="1376"/>
        <end position="1403"/>
    </location>
</feature>
<feature type="transmembrane region" description="Helical" evidence="2">
    <location>
        <begin position="363"/>
        <end position="387"/>
    </location>
</feature>
<dbReference type="InterPro" id="IPR023298">
    <property type="entry name" value="ATPase_P-typ_TM_dom_sf"/>
</dbReference>
<reference evidence="3" key="1">
    <citation type="submission" date="2020-06" db="EMBL/GenBank/DDBJ databases">
        <authorList>
            <person name="Ji K."/>
            <person name="Li J."/>
        </authorList>
    </citation>
    <scope>NUCLEOTIDE SEQUENCE</scope>
    <source>
        <strain evidence="3">JKM2019</strain>
        <tissue evidence="3">Whole body</tissue>
    </source>
</reference>
<feature type="transmembrane region" description="Helical" evidence="2">
    <location>
        <begin position="89"/>
        <end position="109"/>
    </location>
</feature>
<feature type="compositionally biased region" description="Basic residues" evidence="1">
    <location>
        <begin position="547"/>
        <end position="556"/>
    </location>
</feature>
<dbReference type="PANTHER" id="PTHR13219">
    <property type="entry name" value="TRANSMEMBRANE PROTEIN 94"/>
    <property type="match status" value="1"/>
</dbReference>
<feature type="region of interest" description="Disordered" evidence="1">
    <location>
        <begin position="1063"/>
        <end position="1154"/>
    </location>
</feature>
<protein>
    <recommendedName>
        <fullName evidence="4">Transmembrane protein 94</fullName>
    </recommendedName>
</protein>